<keyword evidence="3 5" id="KW-1133">Transmembrane helix</keyword>
<reference evidence="6" key="1">
    <citation type="journal article" date="2014" name="Int. J. Syst. Evol. Microbiol.">
        <title>Complete genome sequence of Corynebacterium casei LMG S-19264T (=DSM 44701T), isolated from a smear-ripened cheese.</title>
        <authorList>
            <consortium name="US DOE Joint Genome Institute (JGI-PGF)"/>
            <person name="Walter F."/>
            <person name="Albersmeier A."/>
            <person name="Kalinowski J."/>
            <person name="Ruckert C."/>
        </authorList>
    </citation>
    <scope>NUCLEOTIDE SEQUENCE</scope>
    <source>
        <strain evidence="6">CGMCC 1.12195</strain>
    </source>
</reference>
<evidence type="ECO:0000313" key="7">
    <source>
        <dbReference type="Proteomes" id="UP000660862"/>
    </source>
</evidence>
<dbReference type="InterPro" id="IPR032808">
    <property type="entry name" value="DoxX"/>
</dbReference>
<dbReference type="EMBL" id="BMER01000004">
    <property type="protein sequence ID" value="GGG95700.1"/>
    <property type="molecule type" value="Genomic_DNA"/>
</dbReference>
<sequence length="151" mass="16721">MNIKNIGQLWLRLAVSSAFLSAVADRLGLWGKPGSPHATWGNWEQFLTYSNMVNSFAPAFLLEFLAVTATVLEVMLALLLLIGYKTKWSAYMSAILLTLFAVAMTISFGIKSTFTYSVWIGAASCLLLGSVKSYAYSMDDYLSKMKNKVHK</sequence>
<accession>A0A917HY30</accession>
<comment type="subcellular location">
    <subcellularLocation>
        <location evidence="1">Membrane</location>
        <topology evidence="1">Multi-pass membrane protein</topology>
    </subcellularLocation>
</comment>
<keyword evidence="7" id="KW-1185">Reference proteome</keyword>
<dbReference type="AlphaFoldDB" id="A0A917HY30"/>
<reference evidence="6" key="2">
    <citation type="submission" date="2020-09" db="EMBL/GenBank/DDBJ databases">
        <authorList>
            <person name="Sun Q."/>
            <person name="Zhou Y."/>
        </authorList>
    </citation>
    <scope>NUCLEOTIDE SEQUENCE</scope>
    <source>
        <strain evidence="6">CGMCC 1.12195</strain>
    </source>
</reference>
<feature type="transmembrane region" description="Helical" evidence="5">
    <location>
        <begin position="56"/>
        <end position="81"/>
    </location>
</feature>
<proteinExistence type="predicted"/>
<keyword evidence="2 5" id="KW-0812">Transmembrane</keyword>
<evidence type="ECO:0000256" key="2">
    <source>
        <dbReference type="ARBA" id="ARBA00022692"/>
    </source>
</evidence>
<dbReference type="RefSeq" id="WP_188507254.1">
    <property type="nucleotide sequence ID" value="NZ_BMER01000004.1"/>
</dbReference>
<dbReference type="Proteomes" id="UP000660862">
    <property type="component" value="Unassembled WGS sequence"/>
</dbReference>
<name>A0A917HY30_9SPHI</name>
<organism evidence="6 7">
    <name type="scientific">Parapedobacter pyrenivorans</name>
    <dbReference type="NCBI Taxonomy" id="1305674"/>
    <lineage>
        <taxon>Bacteria</taxon>
        <taxon>Pseudomonadati</taxon>
        <taxon>Bacteroidota</taxon>
        <taxon>Sphingobacteriia</taxon>
        <taxon>Sphingobacteriales</taxon>
        <taxon>Sphingobacteriaceae</taxon>
        <taxon>Parapedobacter</taxon>
    </lineage>
</organism>
<evidence type="ECO:0000313" key="6">
    <source>
        <dbReference type="EMBL" id="GGG95700.1"/>
    </source>
</evidence>
<evidence type="ECO:0008006" key="8">
    <source>
        <dbReference type="Google" id="ProtNLM"/>
    </source>
</evidence>
<comment type="caution">
    <text evidence="6">The sequence shown here is derived from an EMBL/GenBank/DDBJ whole genome shotgun (WGS) entry which is preliminary data.</text>
</comment>
<evidence type="ECO:0000256" key="5">
    <source>
        <dbReference type="SAM" id="Phobius"/>
    </source>
</evidence>
<evidence type="ECO:0000256" key="4">
    <source>
        <dbReference type="ARBA" id="ARBA00023136"/>
    </source>
</evidence>
<feature type="transmembrane region" description="Helical" evidence="5">
    <location>
        <begin position="116"/>
        <end position="136"/>
    </location>
</feature>
<evidence type="ECO:0000256" key="1">
    <source>
        <dbReference type="ARBA" id="ARBA00004141"/>
    </source>
</evidence>
<gene>
    <name evidence="6" type="ORF">GCM10007415_33650</name>
</gene>
<protein>
    <recommendedName>
        <fullName evidence="8">DoxX protein</fullName>
    </recommendedName>
</protein>
<feature type="transmembrane region" description="Helical" evidence="5">
    <location>
        <begin position="88"/>
        <end position="110"/>
    </location>
</feature>
<dbReference type="GO" id="GO:0016020">
    <property type="term" value="C:membrane"/>
    <property type="evidence" value="ECO:0007669"/>
    <property type="project" value="UniProtKB-SubCell"/>
</dbReference>
<keyword evidence="4 5" id="KW-0472">Membrane</keyword>
<dbReference type="Pfam" id="PF07681">
    <property type="entry name" value="DoxX"/>
    <property type="match status" value="1"/>
</dbReference>
<evidence type="ECO:0000256" key="3">
    <source>
        <dbReference type="ARBA" id="ARBA00022989"/>
    </source>
</evidence>